<keyword evidence="3" id="KW-1185">Reference proteome</keyword>
<dbReference type="InterPro" id="IPR002156">
    <property type="entry name" value="RNaseH_domain"/>
</dbReference>
<name>A0AAV2CLF2_9ROSI</name>
<proteinExistence type="predicted"/>
<dbReference type="Pfam" id="PF13456">
    <property type="entry name" value="RVT_3"/>
    <property type="match status" value="1"/>
</dbReference>
<reference evidence="2 3" key="1">
    <citation type="submission" date="2024-04" db="EMBL/GenBank/DDBJ databases">
        <authorList>
            <person name="Fracassetti M."/>
        </authorList>
    </citation>
    <scope>NUCLEOTIDE SEQUENCE [LARGE SCALE GENOMIC DNA]</scope>
</reference>
<dbReference type="GO" id="GO:0003676">
    <property type="term" value="F:nucleic acid binding"/>
    <property type="evidence" value="ECO:0007669"/>
    <property type="project" value="InterPro"/>
</dbReference>
<dbReference type="Proteomes" id="UP001497516">
    <property type="component" value="Chromosome 1"/>
</dbReference>
<evidence type="ECO:0000313" key="3">
    <source>
        <dbReference type="Proteomes" id="UP001497516"/>
    </source>
</evidence>
<dbReference type="EMBL" id="OZ034813">
    <property type="protein sequence ID" value="CAL1357399.1"/>
    <property type="molecule type" value="Genomic_DNA"/>
</dbReference>
<organism evidence="2 3">
    <name type="scientific">Linum trigynum</name>
    <dbReference type="NCBI Taxonomy" id="586398"/>
    <lineage>
        <taxon>Eukaryota</taxon>
        <taxon>Viridiplantae</taxon>
        <taxon>Streptophyta</taxon>
        <taxon>Embryophyta</taxon>
        <taxon>Tracheophyta</taxon>
        <taxon>Spermatophyta</taxon>
        <taxon>Magnoliopsida</taxon>
        <taxon>eudicotyledons</taxon>
        <taxon>Gunneridae</taxon>
        <taxon>Pentapetalae</taxon>
        <taxon>rosids</taxon>
        <taxon>fabids</taxon>
        <taxon>Malpighiales</taxon>
        <taxon>Linaceae</taxon>
        <taxon>Linum</taxon>
    </lineage>
</organism>
<sequence>MWDGAFRSGSHSHGGLVLLTPDREVLMVKGVQFPWFDDPLVVELVTLREAVLWCQSLGWADITFEGVAKIIMDKINLKEA</sequence>
<gene>
    <name evidence="2" type="ORF">LTRI10_LOCUS5033</name>
</gene>
<dbReference type="AlphaFoldDB" id="A0AAV2CLF2"/>
<evidence type="ECO:0000259" key="1">
    <source>
        <dbReference type="Pfam" id="PF13456"/>
    </source>
</evidence>
<protein>
    <recommendedName>
        <fullName evidence="1">RNase H type-1 domain-containing protein</fullName>
    </recommendedName>
</protein>
<dbReference type="GO" id="GO:0004523">
    <property type="term" value="F:RNA-DNA hybrid ribonuclease activity"/>
    <property type="evidence" value="ECO:0007669"/>
    <property type="project" value="InterPro"/>
</dbReference>
<feature type="domain" description="RNase H type-1" evidence="1">
    <location>
        <begin position="3"/>
        <end position="79"/>
    </location>
</feature>
<accession>A0AAV2CLF2</accession>
<evidence type="ECO:0000313" key="2">
    <source>
        <dbReference type="EMBL" id="CAL1357399.1"/>
    </source>
</evidence>